<dbReference type="GO" id="GO:0019901">
    <property type="term" value="F:protein kinase binding"/>
    <property type="evidence" value="ECO:0007669"/>
    <property type="project" value="TreeGrafter"/>
</dbReference>
<dbReference type="SUPFAM" id="SSF50156">
    <property type="entry name" value="PDZ domain-like"/>
    <property type="match status" value="1"/>
</dbReference>
<dbReference type="GO" id="GO:0098839">
    <property type="term" value="C:postsynaptic density membrane"/>
    <property type="evidence" value="ECO:0007669"/>
    <property type="project" value="TreeGrafter"/>
</dbReference>
<proteinExistence type="predicted"/>
<evidence type="ECO:0000256" key="2">
    <source>
        <dbReference type="ARBA" id="ARBA00023136"/>
    </source>
</evidence>
<gene>
    <name evidence="4" type="ORF">LSINAPIS_LOCUS7266</name>
</gene>
<dbReference type="GO" id="GO:0098609">
    <property type="term" value="P:cell-cell adhesion"/>
    <property type="evidence" value="ECO:0007669"/>
    <property type="project" value="TreeGrafter"/>
</dbReference>
<dbReference type="GO" id="GO:0007268">
    <property type="term" value="P:chemical synaptic transmission"/>
    <property type="evidence" value="ECO:0007669"/>
    <property type="project" value="TreeGrafter"/>
</dbReference>
<feature type="domain" description="PDZ" evidence="3">
    <location>
        <begin position="41"/>
        <end position="121"/>
    </location>
</feature>
<dbReference type="Proteomes" id="UP000324832">
    <property type="component" value="Unassembled WGS sequence"/>
</dbReference>
<dbReference type="FunFam" id="2.30.42.10:FF:000004">
    <property type="entry name" value="Disks large homolog 4 isoform 2"/>
    <property type="match status" value="1"/>
</dbReference>
<evidence type="ECO:0000256" key="1">
    <source>
        <dbReference type="ARBA" id="ARBA00004370"/>
    </source>
</evidence>
<dbReference type="GO" id="GO:0043005">
    <property type="term" value="C:neuron projection"/>
    <property type="evidence" value="ECO:0007669"/>
    <property type="project" value="TreeGrafter"/>
</dbReference>
<dbReference type="InterPro" id="IPR050614">
    <property type="entry name" value="Synaptic_Scaffolding_LAP-MAGUK"/>
</dbReference>
<keyword evidence="5" id="KW-1185">Reference proteome</keyword>
<evidence type="ECO:0000259" key="3">
    <source>
        <dbReference type="PROSITE" id="PS50106"/>
    </source>
</evidence>
<name>A0A5E4QBF5_9NEOP</name>
<dbReference type="GO" id="GO:0031594">
    <property type="term" value="C:neuromuscular junction"/>
    <property type="evidence" value="ECO:0007669"/>
    <property type="project" value="TreeGrafter"/>
</dbReference>
<protein>
    <recommendedName>
        <fullName evidence="3">PDZ domain-containing protein</fullName>
    </recommendedName>
</protein>
<dbReference type="InterPro" id="IPR036034">
    <property type="entry name" value="PDZ_sf"/>
</dbReference>
<evidence type="ECO:0000313" key="5">
    <source>
        <dbReference type="Proteomes" id="UP000324832"/>
    </source>
</evidence>
<dbReference type="CDD" id="cd06724">
    <property type="entry name" value="PDZ2_Dlg1-2-4-like"/>
    <property type="match status" value="1"/>
</dbReference>
<dbReference type="GO" id="GO:0097120">
    <property type="term" value="P:receptor localization to synapse"/>
    <property type="evidence" value="ECO:0007669"/>
    <property type="project" value="TreeGrafter"/>
</dbReference>
<dbReference type="Gene3D" id="2.30.42.10">
    <property type="match status" value="1"/>
</dbReference>
<keyword evidence="2" id="KW-0472">Membrane</keyword>
<dbReference type="AlphaFoldDB" id="A0A5E4QBF5"/>
<dbReference type="GO" id="GO:0043113">
    <property type="term" value="P:receptor clustering"/>
    <property type="evidence" value="ECO:0007669"/>
    <property type="project" value="TreeGrafter"/>
</dbReference>
<evidence type="ECO:0000313" key="4">
    <source>
        <dbReference type="EMBL" id="VVC95581.1"/>
    </source>
</evidence>
<dbReference type="PROSITE" id="PS50106">
    <property type="entry name" value="PDZ"/>
    <property type="match status" value="1"/>
</dbReference>
<dbReference type="Pfam" id="PF00595">
    <property type="entry name" value="PDZ"/>
    <property type="match status" value="1"/>
</dbReference>
<reference evidence="4 5" key="1">
    <citation type="submission" date="2017-07" db="EMBL/GenBank/DDBJ databases">
        <authorList>
            <person name="Talla V."/>
            <person name="Backstrom N."/>
        </authorList>
    </citation>
    <scope>NUCLEOTIDE SEQUENCE [LARGE SCALE GENOMIC DNA]</scope>
</reference>
<sequence length="127" mass="13534">MTERRKKKTHNGFLRKVSSLFNLDTVSSCFNTRNEAEEAVEIELVKGGSGLGFSIAGGLGNQHIPGDNGIYVTKIMAGGAAHRDGRLRVGDKLLMVKNTSKGDVNLDNVTHEDAVAALKASAIVPTK</sequence>
<accession>A0A5E4QBF5</accession>
<dbReference type="InterPro" id="IPR001478">
    <property type="entry name" value="PDZ"/>
</dbReference>
<dbReference type="GO" id="GO:0045197">
    <property type="term" value="P:establishment or maintenance of epithelial cell apical/basal polarity"/>
    <property type="evidence" value="ECO:0007669"/>
    <property type="project" value="TreeGrafter"/>
</dbReference>
<dbReference type="SMART" id="SM00228">
    <property type="entry name" value="PDZ"/>
    <property type="match status" value="1"/>
</dbReference>
<dbReference type="GO" id="GO:0016323">
    <property type="term" value="C:basolateral plasma membrane"/>
    <property type="evidence" value="ECO:0007669"/>
    <property type="project" value="TreeGrafter"/>
</dbReference>
<dbReference type="EMBL" id="FZQP02002349">
    <property type="protein sequence ID" value="VVC95581.1"/>
    <property type="molecule type" value="Genomic_DNA"/>
</dbReference>
<organism evidence="4 5">
    <name type="scientific">Leptidea sinapis</name>
    <dbReference type="NCBI Taxonomy" id="189913"/>
    <lineage>
        <taxon>Eukaryota</taxon>
        <taxon>Metazoa</taxon>
        <taxon>Ecdysozoa</taxon>
        <taxon>Arthropoda</taxon>
        <taxon>Hexapoda</taxon>
        <taxon>Insecta</taxon>
        <taxon>Pterygota</taxon>
        <taxon>Neoptera</taxon>
        <taxon>Endopterygota</taxon>
        <taxon>Lepidoptera</taxon>
        <taxon>Glossata</taxon>
        <taxon>Ditrysia</taxon>
        <taxon>Papilionoidea</taxon>
        <taxon>Pieridae</taxon>
        <taxon>Dismorphiinae</taxon>
        <taxon>Leptidea</taxon>
    </lineage>
</organism>
<dbReference type="GO" id="GO:0099072">
    <property type="term" value="P:regulation of postsynaptic membrane neurotransmitter receptor levels"/>
    <property type="evidence" value="ECO:0007669"/>
    <property type="project" value="TreeGrafter"/>
</dbReference>
<dbReference type="PANTHER" id="PTHR23119:SF51">
    <property type="entry name" value="DISKS LARGE 1 TUMOR SUPPRESSOR PROTEIN"/>
    <property type="match status" value="1"/>
</dbReference>
<dbReference type="PANTHER" id="PTHR23119">
    <property type="entry name" value="DISCS LARGE"/>
    <property type="match status" value="1"/>
</dbReference>
<comment type="subcellular location">
    <subcellularLocation>
        <location evidence="1">Membrane</location>
    </subcellularLocation>
</comment>